<dbReference type="EMBL" id="BLAE01000040">
    <property type="protein sequence ID" value="GES12845.1"/>
    <property type="molecule type" value="Genomic_DNA"/>
</dbReference>
<evidence type="ECO:0000259" key="5">
    <source>
        <dbReference type="PROSITE" id="PS51898"/>
    </source>
</evidence>
<dbReference type="InterPro" id="IPR044068">
    <property type="entry name" value="CB"/>
</dbReference>
<feature type="domain" description="Tyr recombinase" evidence="5">
    <location>
        <begin position="231"/>
        <end position="411"/>
    </location>
</feature>
<name>A0A5M3WU08_9ACTN</name>
<dbReference type="PROSITE" id="PS51900">
    <property type="entry name" value="CB"/>
    <property type="match status" value="1"/>
</dbReference>
<comment type="caution">
    <text evidence="7">The sequence shown here is derived from an EMBL/GenBank/DDBJ whole genome shotgun (WGS) entry which is preliminary data.</text>
</comment>
<keyword evidence="1" id="KW-0229">DNA integration</keyword>
<evidence type="ECO:0000259" key="6">
    <source>
        <dbReference type="PROSITE" id="PS51900"/>
    </source>
</evidence>
<dbReference type="GO" id="GO:0015074">
    <property type="term" value="P:DNA integration"/>
    <property type="evidence" value="ECO:0007669"/>
    <property type="project" value="UniProtKB-KW"/>
</dbReference>
<dbReference type="PANTHER" id="PTHR30349">
    <property type="entry name" value="PHAGE INTEGRASE-RELATED"/>
    <property type="match status" value="1"/>
</dbReference>
<dbReference type="InterPro" id="IPR011010">
    <property type="entry name" value="DNA_brk_join_enz"/>
</dbReference>
<dbReference type="Pfam" id="PF02899">
    <property type="entry name" value="Phage_int_SAM_1"/>
    <property type="match status" value="1"/>
</dbReference>
<dbReference type="Proteomes" id="UP000331127">
    <property type="component" value="Unassembled WGS sequence"/>
</dbReference>
<dbReference type="InterPro" id="IPR004107">
    <property type="entry name" value="Integrase_SAM-like_N"/>
</dbReference>
<evidence type="ECO:0000313" key="7">
    <source>
        <dbReference type="EMBL" id="GES12845.1"/>
    </source>
</evidence>
<dbReference type="GO" id="GO:0003677">
    <property type="term" value="F:DNA binding"/>
    <property type="evidence" value="ECO:0007669"/>
    <property type="project" value="UniProtKB-UniRule"/>
</dbReference>
<keyword evidence="2 4" id="KW-0238">DNA-binding</keyword>
<keyword evidence="3" id="KW-0233">DNA recombination</keyword>
<dbReference type="SUPFAM" id="SSF56349">
    <property type="entry name" value="DNA breaking-rejoining enzymes"/>
    <property type="match status" value="1"/>
</dbReference>
<proteinExistence type="predicted"/>
<dbReference type="InterPro" id="IPR013762">
    <property type="entry name" value="Integrase-like_cat_sf"/>
</dbReference>
<organism evidence="7 8">
    <name type="scientific">Acrocarpospora macrocephala</name>
    <dbReference type="NCBI Taxonomy" id="150177"/>
    <lineage>
        <taxon>Bacteria</taxon>
        <taxon>Bacillati</taxon>
        <taxon>Actinomycetota</taxon>
        <taxon>Actinomycetes</taxon>
        <taxon>Streptosporangiales</taxon>
        <taxon>Streptosporangiaceae</taxon>
        <taxon>Acrocarpospora</taxon>
    </lineage>
</organism>
<protein>
    <submittedName>
        <fullName evidence="7">Putative integrase/recombinase y4rA</fullName>
    </submittedName>
</protein>
<dbReference type="Gene3D" id="1.10.443.10">
    <property type="entry name" value="Intergrase catalytic core"/>
    <property type="match status" value="1"/>
</dbReference>
<feature type="domain" description="Core-binding (CB)" evidence="6">
    <location>
        <begin position="120"/>
        <end position="207"/>
    </location>
</feature>
<dbReference type="Gene3D" id="1.10.150.130">
    <property type="match status" value="1"/>
</dbReference>
<evidence type="ECO:0000256" key="2">
    <source>
        <dbReference type="ARBA" id="ARBA00023125"/>
    </source>
</evidence>
<sequence>MCAVLSVSVIDKTEAFMGRIVVEGPLAPFTDGLRRYLAGGGYALDTVRDHVHLLADLSGWLSARDMAAADLTERAAEEFLLARRAAGRRIGVSERALAPTLRYLRSVQATPQPAARVPAGFEEVLLAQYRRYLEGERGLSESTIKHYLRCARVFLGWLPGSKRAEPLTGLSAGRVTGYVMEWARRREGMPPDMVTLPALRSFLRFLHVAGYVADLLVGAVPAGRAHPGRLGVPRAASGEGIRAVLASCDRDSAVGRRDYAIVLSLTRLALRGGEVARLELDDVGWRAGQVSIRGKGGRVDVLPLPGDVGQAWADYLLHSRPKTVSTTLFVTMVAPFGALATSSVTQVLTRACARAGVTRFGPHRIRHAVACGLLDSGASMEEIGQLLRHAQERTTAIYAKVDQARLAELARPCPQGAAR</sequence>
<evidence type="ECO:0000256" key="4">
    <source>
        <dbReference type="PROSITE-ProRule" id="PRU01248"/>
    </source>
</evidence>
<keyword evidence="8" id="KW-1185">Reference proteome</keyword>
<evidence type="ECO:0000313" key="8">
    <source>
        <dbReference type="Proteomes" id="UP000331127"/>
    </source>
</evidence>
<evidence type="ECO:0000256" key="3">
    <source>
        <dbReference type="ARBA" id="ARBA00023172"/>
    </source>
</evidence>
<dbReference type="AlphaFoldDB" id="A0A5M3WU08"/>
<dbReference type="Pfam" id="PF00589">
    <property type="entry name" value="Phage_integrase"/>
    <property type="match status" value="1"/>
</dbReference>
<dbReference type="InterPro" id="IPR050090">
    <property type="entry name" value="Tyrosine_recombinase_XerCD"/>
</dbReference>
<dbReference type="InterPro" id="IPR002104">
    <property type="entry name" value="Integrase_catalytic"/>
</dbReference>
<dbReference type="GO" id="GO:0006310">
    <property type="term" value="P:DNA recombination"/>
    <property type="evidence" value="ECO:0007669"/>
    <property type="project" value="UniProtKB-KW"/>
</dbReference>
<dbReference type="PANTHER" id="PTHR30349:SF90">
    <property type="entry name" value="TYROSINE RECOMBINASE XERD"/>
    <property type="match status" value="1"/>
</dbReference>
<evidence type="ECO:0000256" key="1">
    <source>
        <dbReference type="ARBA" id="ARBA00022908"/>
    </source>
</evidence>
<accession>A0A5M3WU08</accession>
<dbReference type="SUPFAM" id="SSF47823">
    <property type="entry name" value="lambda integrase-like, N-terminal domain"/>
    <property type="match status" value="1"/>
</dbReference>
<reference evidence="7 8" key="1">
    <citation type="submission" date="2019-10" db="EMBL/GenBank/DDBJ databases">
        <title>Whole genome shotgun sequence of Acrocarpospora macrocephala NBRC 16266.</title>
        <authorList>
            <person name="Ichikawa N."/>
            <person name="Kimura A."/>
            <person name="Kitahashi Y."/>
            <person name="Komaki H."/>
            <person name="Oguchi A."/>
        </authorList>
    </citation>
    <scope>NUCLEOTIDE SEQUENCE [LARGE SCALE GENOMIC DNA]</scope>
    <source>
        <strain evidence="7 8">NBRC 16266</strain>
    </source>
</reference>
<dbReference type="PROSITE" id="PS51898">
    <property type="entry name" value="TYR_RECOMBINASE"/>
    <property type="match status" value="1"/>
</dbReference>
<gene>
    <name evidence="7" type="ORF">Amac_064420</name>
</gene>
<dbReference type="InterPro" id="IPR010998">
    <property type="entry name" value="Integrase_recombinase_N"/>
</dbReference>